<feature type="domain" description="Tryptophan synthase beta chain-like PALP" evidence="4">
    <location>
        <begin position="110"/>
        <end position="414"/>
    </location>
</feature>
<dbReference type="PANTHER" id="PTHR43780">
    <property type="entry name" value="1-AMINOCYCLOPROPANE-1-CARBOXYLATE DEAMINASE-RELATED"/>
    <property type="match status" value="1"/>
</dbReference>
<keyword evidence="3" id="KW-0663">Pyridoxal phosphate</keyword>
<comment type="cofactor">
    <cofactor evidence="1">
        <name>pyridoxal 5'-phosphate</name>
        <dbReference type="ChEBI" id="CHEBI:597326"/>
    </cofactor>
</comment>
<dbReference type="Proteomes" id="UP000822688">
    <property type="component" value="Chromosome 11"/>
</dbReference>
<evidence type="ECO:0000256" key="2">
    <source>
        <dbReference type="ARBA" id="ARBA00008639"/>
    </source>
</evidence>
<evidence type="ECO:0000313" key="5">
    <source>
        <dbReference type="EMBL" id="KAG0556679.1"/>
    </source>
</evidence>
<protein>
    <recommendedName>
        <fullName evidence="4">Tryptophan synthase beta chain-like PALP domain-containing protein</fullName>
    </recommendedName>
</protein>
<dbReference type="AlphaFoldDB" id="A0A8T0GEW0"/>
<dbReference type="EMBL" id="CM026432">
    <property type="protein sequence ID" value="KAG0556679.1"/>
    <property type="molecule type" value="Genomic_DNA"/>
</dbReference>
<keyword evidence="6" id="KW-1185">Reference proteome</keyword>
<accession>A0A8T0GEW0</accession>
<gene>
    <name evidence="5" type="ORF">KC19_11G071200</name>
</gene>
<evidence type="ECO:0000256" key="3">
    <source>
        <dbReference type="ARBA" id="ARBA00022898"/>
    </source>
</evidence>
<dbReference type="SUPFAM" id="SSF53686">
    <property type="entry name" value="Tryptophan synthase beta subunit-like PLP-dependent enzymes"/>
    <property type="match status" value="1"/>
</dbReference>
<organism evidence="5 6">
    <name type="scientific">Ceratodon purpureus</name>
    <name type="common">Fire moss</name>
    <name type="synonym">Dicranum purpureum</name>
    <dbReference type="NCBI Taxonomy" id="3225"/>
    <lineage>
        <taxon>Eukaryota</taxon>
        <taxon>Viridiplantae</taxon>
        <taxon>Streptophyta</taxon>
        <taxon>Embryophyta</taxon>
        <taxon>Bryophyta</taxon>
        <taxon>Bryophytina</taxon>
        <taxon>Bryopsida</taxon>
        <taxon>Dicranidae</taxon>
        <taxon>Pseudoditrichales</taxon>
        <taxon>Ditrichaceae</taxon>
        <taxon>Ceratodon</taxon>
    </lineage>
</organism>
<dbReference type="GO" id="GO:0019148">
    <property type="term" value="F:D-cysteine desulfhydrase activity"/>
    <property type="evidence" value="ECO:0007669"/>
    <property type="project" value="TreeGrafter"/>
</dbReference>
<dbReference type="InterPro" id="IPR001926">
    <property type="entry name" value="TrpB-like_PALP"/>
</dbReference>
<dbReference type="Pfam" id="PF00291">
    <property type="entry name" value="PALP"/>
    <property type="match status" value="1"/>
</dbReference>
<dbReference type="InterPro" id="IPR027278">
    <property type="entry name" value="ACCD_DCysDesulf"/>
</dbReference>
<evidence type="ECO:0000313" key="6">
    <source>
        <dbReference type="Proteomes" id="UP000822688"/>
    </source>
</evidence>
<sequence>MRKLAMQGRVWGSSAAATAALIVPLLCRGRQARRLVSGRVSWRQRDGVCGVSASQERTLVEFEEVNGWPQILDRSWLLPSAATKTTEVVGREGDWGSVEGELPGSCFHVIRDDLLHPIMGGNKLRKLDALIPLLQARGVTDVVTCGGCQSAHTAAVAVACAEMGMKAHLLLRGERPAIPTGYNLVAGMYGYVTYIPRSEYADRQTMLQKYAMQLAGDPSCVILLNSKLLTESSAPGNSKRVAILNEGAGDCHAILGLIRLVNYLSQPSRFGNQERLRIVVDCGTGTTAIGLAIGIALNGLPWQVVGVMLADTQEGYEKQADRLLSEFSQEYSAHTWEVDLCQKGSSLPILWRERFQPRKFGRILPGEVQTCQGIARETGILLDPIYTLAGWEVANKLCHGTGAGDGEVVLLHTGGTLGLFGLAQRYPLQF</sequence>
<dbReference type="InterPro" id="IPR036052">
    <property type="entry name" value="TrpB-like_PALP_sf"/>
</dbReference>
<comment type="similarity">
    <text evidence="2">Belongs to the ACC deaminase/D-cysteine desulfhydrase family.</text>
</comment>
<proteinExistence type="inferred from homology"/>
<evidence type="ECO:0000259" key="4">
    <source>
        <dbReference type="Pfam" id="PF00291"/>
    </source>
</evidence>
<reference evidence="5 6" key="1">
    <citation type="submission" date="2020-06" db="EMBL/GenBank/DDBJ databases">
        <title>WGS assembly of Ceratodon purpureus strain R40.</title>
        <authorList>
            <person name="Carey S.B."/>
            <person name="Jenkins J."/>
            <person name="Shu S."/>
            <person name="Lovell J.T."/>
            <person name="Sreedasyam A."/>
            <person name="Maumus F."/>
            <person name="Tiley G.P."/>
            <person name="Fernandez-Pozo N."/>
            <person name="Barry K."/>
            <person name="Chen C."/>
            <person name="Wang M."/>
            <person name="Lipzen A."/>
            <person name="Daum C."/>
            <person name="Saski C.A."/>
            <person name="Payton A.C."/>
            <person name="Mcbreen J.C."/>
            <person name="Conrad R.E."/>
            <person name="Kollar L.M."/>
            <person name="Olsson S."/>
            <person name="Huttunen S."/>
            <person name="Landis J.B."/>
            <person name="Wickett N.J."/>
            <person name="Johnson M.G."/>
            <person name="Rensing S.A."/>
            <person name="Grimwood J."/>
            <person name="Schmutz J."/>
            <person name="Mcdaniel S.F."/>
        </authorList>
    </citation>
    <scope>NUCLEOTIDE SEQUENCE [LARGE SCALE GENOMIC DNA]</scope>
    <source>
        <strain evidence="5 6">R40</strain>
    </source>
</reference>
<comment type="caution">
    <text evidence="5">The sequence shown here is derived from an EMBL/GenBank/DDBJ whole genome shotgun (WGS) entry which is preliminary data.</text>
</comment>
<dbReference type="PANTHER" id="PTHR43780:SF7">
    <property type="entry name" value="D-CYSTEINE DESULFHYDRASE 2, MITOCHONDRIAL"/>
    <property type="match status" value="1"/>
</dbReference>
<dbReference type="Gene3D" id="3.40.50.1100">
    <property type="match status" value="2"/>
</dbReference>
<evidence type="ECO:0000256" key="1">
    <source>
        <dbReference type="ARBA" id="ARBA00001933"/>
    </source>
</evidence>
<name>A0A8T0GEW0_CERPU</name>